<dbReference type="PRINTS" id="PR01438">
    <property type="entry name" value="UNVRSLSTRESS"/>
</dbReference>
<sequence>MENLTIKRLLVPIDYSQTALNALDLAVAMSQRHKAEIRLTHVLTSFQDDYTWEDGNLLEDSSKSAVEKEILRLRHLAETISATHSIACSFECRIGIVCDKIVEAATEFNADLIVIGTHGSSGIRSYFMGLEAYRVVKAAACPVLTVPNHQKWTDFHEIIFPVRPMAGTMDKYDLARTISHKNNAHLTVLGLLDRHDKLKNEILTSVIETLKNQLTQDEINGDMLLLETDSVPYSVYQKASELHADLIIINSDIDTTSKFSLFGPFVEQIVNHAKVPVLAIRPKSVATPQRQQAISLF</sequence>
<dbReference type="InterPro" id="IPR006015">
    <property type="entry name" value="Universal_stress_UspA"/>
</dbReference>
<reference evidence="4" key="1">
    <citation type="journal article" date="2019" name="Int. J. Syst. Evol. Microbiol.">
        <title>The Global Catalogue of Microorganisms (GCM) 10K type strain sequencing project: providing services to taxonomists for standard genome sequencing and annotation.</title>
        <authorList>
            <consortium name="The Broad Institute Genomics Platform"/>
            <consortium name="The Broad Institute Genome Sequencing Center for Infectious Disease"/>
            <person name="Wu L."/>
            <person name="Ma J."/>
        </authorList>
    </citation>
    <scope>NUCLEOTIDE SEQUENCE [LARGE SCALE GENOMIC DNA]</scope>
    <source>
        <strain evidence="4">KCTC 52490</strain>
    </source>
</reference>
<evidence type="ECO:0000313" key="3">
    <source>
        <dbReference type="EMBL" id="MFD2935276.1"/>
    </source>
</evidence>
<dbReference type="PANTHER" id="PTHR46268">
    <property type="entry name" value="STRESS RESPONSE PROTEIN NHAX"/>
    <property type="match status" value="1"/>
</dbReference>
<name>A0ABW6AIY3_9BACT</name>
<dbReference type="CDD" id="cd00293">
    <property type="entry name" value="USP-like"/>
    <property type="match status" value="1"/>
</dbReference>
<organism evidence="3 4">
    <name type="scientific">Spirosoma flavum</name>
    <dbReference type="NCBI Taxonomy" id="2048557"/>
    <lineage>
        <taxon>Bacteria</taxon>
        <taxon>Pseudomonadati</taxon>
        <taxon>Bacteroidota</taxon>
        <taxon>Cytophagia</taxon>
        <taxon>Cytophagales</taxon>
        <taxon>Cytophagaceae</taxon>
        <taxon>Spirosoma</taxon>
    </lineage>
</organism>
<protein>
    <submittedName>
        <fullName evidence="3">Universal stress protein</fullName>
    </submittedName>
</protein>
<dbReference type="Gene3D" id="3.40.50.620">
    <property type="entry name" value="HUPs"/>
    <property type="match status" value="2"/>
</dbReference>
<comment type="similarity">
    <text evidence="1">Belongs to the universal stress protein A family.</text>
</comment>
<dbReference type="Proteomes" id="UP001597512">
    <property type="component" value="Unassembled WGS sequence"/>
</dbReference>
<keyword evidence="4" id="KW-1185">Reference proteome</keyword>
<dbReference type="SUPFAM" id="SSF52402">
    <property type="entry name" value="Adenine nucleotide alpha hydrolases-like"/>
    <property type="match status" value="2"/>
</dbReference>
<evidence type="ECO:0000256" key="1">
    <source>
        <dbReference type="ARBA" id="ARBA00008791"/>
    </source>
</evidence>
<dbReference type="Pfam" id="PF00582">
    <property type="entry name" value="Usp"/>
    <property type="match status" value="1"/>
</dbReference>
<evidence type="ECO:0000259" key="2">
    <source>
        <dbReference type="Pfam" id="PF00582"/>
    </source>
</evidence>
<evidence type="ECO:0000313" key="4">
    <source>
        <dbReference type="Proteomes" id="UP001597512"/>
    </source>
</evidence>
<proteinExistence type="inferred from homology"/>
<accession>A0ABW6AIY3</accession>
<dbReference type="RefSeq" id="WP_381502880.1">
    <property type="nucleotide sequence ID" value="NZ_JBHUOM010000012.1"/>
</dbReference>
<gene>
    <name evidence="3" type="ORF">ACFS25_15920</name>
</gene>
<dbReference type="PANTHER" id="PTHR46268:SF6">
    <property type="entry name" value="UNIVERSAL STRESS PROTEIN UP12"/>
    <property type="match status" value="1"/>
</dbReference>
<feature type="domain" description="UspA" evidence="2">
    <location>
        <begin position="6"/>
        <end position="147"/>
    </location>
</feature>
<dbReference type="InterPro" id="IPR006016">
    <property type="entry name" value="UspA"/>
</dbReference>
<comment type="caution">
    <text evidence="3">The sequence shown here is derived from an EMBL/GenBank/DDBJ whole genome shotgun (WGS) entry which is preliminary data.</text>
</comment>
<dbReference type="InterPro" id="IPR014729">
    <property type="entry name" value="Rossmann-like_a/b/a_fold"/>
</dbReference>
<dbReference type="EMBL" id="JBHUOM010000012">
    <property type="protein sequence ID" value="MFD2935276.1"/>
    <property type="molecule type" value="Genomic_DNA"/>
</dbReference>